<dbReference type="InterPro" id="IPR038280">
    <property type="entry name" value="ResT/TelK_cat_sf"/>
</dbReference>
<evidence type="ECO:0000313" key="3">
    <source>
        <dbReference type="EMBL" id="RCJ32048.1"/>
    </source>
</evidence>
<evidence type="ECO:0000313" key="4">
    <source>
        <dbReference type="Proteomes" id="UP000252085"/>
    </source>
</evidence>
<sequence length="616" mass="68809">MSKAVQEQVDQLFVAVKDLQSLEEIKLHCEKFNEWINTNTNYSIKSLGTVLSRAGFYKKFKSLPLEQGKNADSVPKHDAQGNVTGYELKHYVLLLCGLDKKDWEERNETTRVSLRLDNGQEISPDEYLEVTGKLLESQDLHEVAVGLIAATGRRPHEILARAKFAAVEGQSYQVMFTGQGKKRGDQPVFVIATLYPASYIIERLNWLRKEPSTKALLAEVAKENPTDVAAQNRAIDSRRNGSLNRVVRAYFGDKGDKAPILNFRHGEEQDNCKALRAAYLALATERDCQGSTGSKMLHAARSAGHFVKDAPTDRDLQNLVTTLGYADYYTTKPVGFPDASEKEKLVQVRAIPADFEYLKELQAQWNLPNQQSVVSRLIEHHKNRVDVAKLLQEAQQRVVQLEAEIKELRQINNQLEDSNNQLEIANKQLQQEKTAMESTASQPTTVTLNVTELDSWLEQKVIEVVNKVTGGQAIAPAAKVIPAKVAPIKEEIDWQAKTDAEVWGSKATLAAVEKIRRSYQAICLYNDTVATGEGDRLAITNQALRDLSGCNGLLVRDWIEAHKDEVISHNAKFGMENKKDPSNPASYANKGKDTDKILLLINEEFLSGEGFKAGRN</sequence>
<gene>
    <name evidence="3" type="ORF">A6769_28795</name>
</gene>
<dbReference type="Proteomes" id="UP000252085">
    <property type="component" value="Unassembled WGS sequence"/>
</dbReference>
<accession>A0A367R6D1</accession>
<proteinExistence type="predicted"/>
<name>A0A367R6D1_NOSPU</name>
<evidence type="ECO:0000259" key="2">
    <source>
        <dbReference type="Pfam" id="PF16684"/>
    </source>
</evidence>
<dbReference type="InterPro" id="IPR032047">
    <property type="entry name" value="ResT/TelK_cat"/>
</dbReference>
<evidence type="ECO:0000256" key="1">
    <source>
        <dbReference type="SAM" id="Coils"/>
    </source>
</evidence>
<protein>
    <recommendedName>
        <fullName evidence="2">Telomere resolvase ResT/TelK catalytic domain-containing protein</fullName>
    </recommendedName>
</protein>
<reference evidence="3 4" key="1">
    <citation type="submission" date="2016-04" db="EMBL/GenBank/DDBJ databases">
        <authorList>
            <person name="Evans L.H."/>
            <person name="Alamgir A."/>
            <person name="Owens N."/>
            <person name="Weber N.D."/>
            <person name="Virtaneva K."/>
            <person name="Barbian K."/>
            <person name="Babar A."/>
            <person name="Rosenke K."/>
        </authorList>
    </citation>
    <scope>NUCLEOTIDE SEQUENCE [LARGE SCALE GENOMIC DNA]</scope>
    <source>
        <strain evidence="3">NIES-2108</strain>
    </source>
</reference>
<comment type="caution">
    <text evidence="3">The sequence shown here is derived from an EMBL/GenBank/DDBJ whole genome shotgun (WGS) entry which is preliminary data.</text>
</comment>
<dbReference type="Pfam" id="PF16684">
    <property type="entry name" value="ResT-TelK_cat"/>
    <property type="match status" value="1"/>
</dbReference>
<organism evidence="3 4">
    <name type="scientific">Nostoc punctiforme NIES-2108</name>
    <dbReference type="NCBI Taxonomy" id="1356359"/>
    <lineage>
        <taxon>Bacteria</taxon>
        <taxon>Bacillati</taxon>
        <taxon>Cyanobacteriota</taxon>
        <taxon>Cyanophyceae</taxon>
        <taxon>Nostocales</taxon>
        <taxon>Nostocaceae</taxon>
        <taxon>Nostoc</taxon>
    </lineage>
</organism>
<dbReference type="AlphaFoldDB" id="A0A367R6D1"/>
<keyword evidence="1" id="KW-0175">Coiled coil</keyword>
<dbReference type="EMBL" id="LXQE01000169">
    <property type="protein sequence ID" value="RCJ32048.1"/>
    <property type="molecule type" value="Genomic_DNA"/>
</dbReference>
<dbReference type="Gene3D" id="1.10.443.30">
    <property type="entry name" value="Telomere resolvase"/>
    <property type="match status" value="1"/>
</dbReference>
<feature type="coiled-coil region" evidence="1">
    <location>
        <begin position="384"/>
        <end position="442"/>
    </location>
</feature>
<feature type="domain" description="Telomere resolvase ResT/TelK catalytic" evidence="2">
    <location>
        <begin position="120"/>
        <end position="312"/>
    </location>
</feature>